<proteinExistence type="predicted"/>
<reference evidence="2" key="1">
    <citation type="submission" date="2016-10" db="EMBL/GenBank/DDBJ databases">
        <authorList>
            <person name="Varghese N."/>
            <person name="Submissions S."/>
        </authorList>
    </citation>
    <scope>NUCLEOTIDE SEQUENCE [LARGE SCALE GENOMIC DNA]</scope>
    <source>
        <strain evidence="2">DSM 10146</strain>
    </source>
</reference>
<protein>
    <submittedName>
        <fullName evidence="1">Uncharacterized protein</fullName>
    </submittedName>
</protein>
<dbReference type="OrthoDB" id="7876558at2"/>
<evidence type="ECO:0000313" key="2">
    <source>
        <dbReference type="Proteomes" id="UP000198994"/>
    </source>
</evidence>
<dbReference type="RefSeq" id="WP_008884993.1">
    <property type="nucleotide sequence ID" value="NZ_FNAV01000009.1"/>
</dbReference>
<dbReference type="Proteomes" id="UP000198994">
    <property type="component" value="Unassembled WGS sequence"/>
</dbReference>
<sequence length="97" mass="10548">MLVKAVSVALVVLGIILAAVASPTRGNAAEGSFPRLPLGFGRPVPLTAGEKQQLVFLSPGLDVDKLPPEYSARLRDIIHHDRSDHEKRSMIRSLLNR</sequence>
<dbReference type="AlphaFoldDB" id="A0A1G7GPN9"/>
<evidence type="ECO:0000313" key="1">
    <source>
        <dbReference type="EMBL" id="SDE89949.1"/>
    </source>
</evidence>
<gene>
    <name evidence="1" type="ORF">SAMN04488105_109124</name>
</gene>
<dbReference type="EMBL" id="FNAV01000009">
    <property type="protein sequence ID" value="SDE89949.1"/>
    <property type="molecule type" value="Genomic_DNA"/>
</dbReference>
<accession>A0A1G7GPN9</accession>
<organism evidence="1 2">
    <name type="scientific">Salipiger thiooxidans</name>
    <dbReference type="NCBI Taxonomy" id="282683"/>
    <lineage>
        <taxon>Bacteria</taxon>
        <taxon>Pseudomonadati</taxon>
        <taxon>Pseudomonadota</taxon>
        <taxon>Alphaproteobacteria</taxon>
        <taxon>Rhodobacterales</taxon>
        <taxon>Roseobacteraceae</taxon>
        <taxon>Salipiger</taxon>
    </lineage>
</organism>
<keyword evidence="2" id="KW-1185">Reference proteome</keyword>
<name>A0A1G7GPN9_9RHOB</name>